<sequence>MRAIYLIARREYLSYAATWGFWLSLASMPLFMALGFGLPILIENSQPTRYYVLIDETGGSLETALEAQAEASQAEALERARETARELFGDLPQVNAALASQPQLSDERYLRVDVGVSELDALRPYLTGDATFTAADGEHRLFAAIYLRQNADGAIQIDYWSANVSDGGLRSQIRNALRAYMQTQFLIDSGVDPGLIETADELSPSVRELNPERTGDTAEVTDAERIPLVVSTMMAIGLWAVIFSVVNMLLTAMIEEKGNKVLEMMLASTRHHEILTGKLIGVAAVSATLLAVWGGIGLLGTLGLQQVAASSDMPIADILAAVLDPGLLLPAFGYFIIGYLMYGAVFLAIGSLCETLQDAQTLMSPMMLIMMVPIILIMMALNAPDNPIVAIASWVPLWTPFIMLARLPHDVGLIDIVGTTAAMIAFAVFVIWGSGVLFRMGSLNQANQDTVKGWFRIGRKKKPAAS</sequence>
<keyword evidence="4 5" id="KW-0472">Membrane</keyword>
<dbReference type="OrthoDB" id="7539112at2"/>
<dbReference type="PANTHER" id="PTHR43471:SF3">
    <property type="entry name" value="ABC TRANSPORTER PERMEASE PROTEIN NATB"/>
    <property type="match status" value="1"/>
</dbReference>
<dbReference type="RefSeq" id="WP_075188944.1">
    <property type="nucleotide sequence ID" value="NZ_RBIM01000001.1"/>
</dbReference>
<dbReference type="GO" id="GO:0140359">
    <property type="term" value="F:ABC-type transporter activity"/>
    <property type="evidence" value="ECO:0007669"/>
    <property type="project" value="InterPro"/>
</dbReference>
<dbReference type="AlphaFoldDB" id="A0A495DL54"/>
<evidence type="ECO:0000256" key="1">
    <source>
        <dbReference type="ARBA" id="ARBA00004141"/>
    </source>
</evidence>
<organism evidence="7 8">
    <name type="scientific">Maricaulis maris</name>
    <dbReference type="NCBI Taxonomy" id="74318"/>
    <lineage>
        <taxon>Bacteria</taxon>
        <taxon>Pseudomonadati</taxon>
        <taxon>Pseudomonadota</taxon>
        <taxon>Alphaproteobacteria</taxon>
        <taxon>Maricaulales</taxon>
        <taxon>Maricaulaceae</taxon>
        <taxon>Maricaulis</taxon>
    </lineage>
</organism>
<reference evidence="7 8" key="1">
    <citation type="submission" date="2018-10" db="EMBL/GenBank/DDBJ databases">
        <title>Genomic Encyclopedia of Type Strains, Phase IV (KMG-IV): sequencing the most valuable type-strain genomes for metagenomic binning, comparative biology and taxonomic classification.</title>
        <authorList>
            <person name="Goeker M."/>
        </authorList>
    </citation>
    <scope>NUCLEOTIDE SEQUENCE [LARGE SCALE GENOMIC DNA]</scope>
    <source>
        <strain evidence="7 8">DSM 4734</strain>
    </source>
</reference>
<protein>
    <submittedName>
        <fullName evidence="7">ABC-2 type transport system permease protein</fullName>
    </submittedName>
</protein>
<dbReference type="GO" id="GO:0016020">
    <property type="term" value="C:membrane"/>
    <property type="evidence" value="ECO:0007669"/>
    <property type="project" value="UniProtKB-SubCell"/>
</dbReference>
<comment type="caution">
    <text evidence="7">The sequence shown here is derived from an EMBL/GenBank/DDBJ whole genome shotgun (WGS) entry which is preliminary data.</text>
</comment>
<dbReference type="InterPro" id="IPR013525">
    <property type="entry name" value="ABC2_TM"/>
</dbReference>
<evidence type="ECO:0000313" key="8">
    <source>
        <dbReference type="Proteomes" id="UP000273675"/>
    </source>
</evidence>
<dbReference type="PANTHER" id="PTHR43471">
    <property type="entry name" value="ABC TRANSPORTER PERMEASE"/>
    <property type="match status" value="1"/>
</dbReference>
<comment type="subcellular location">
    <subcellularLocation>
        <location evidence="1">Membrane</location>
        <topology evidence="1">Multi-pass membrane protein</topology>
    </subcellularLocation>
</comment>
<evidence type="ECO:0000313" key="7">
    <source>
        <dbReference type="EMBL" id="RKR03663.1"/>
    </source>
</evidence>
<dbReference type="Pfam" id="PF12698">
    <property type="entry name" value="ABC2_membrane_3"/>
    <property type="match status" value="1"/>
</dbReference>
<dbReference type="EMBL" id="RBIM01000001">
    <property type="protein sequence ID" value="RKR03663.1"/>
    <property type="molecule type" value="Genomic_DNA"/>
</dbReference>
<evidence type="ECO:0000259" key="6">
    <source>
        <dbReference type="Pfam" id="PF12698"/>
    </source>
</evidence>
<feature type="transmembrane region" description="Helical" evidence="5">
    <location>
        <begin position="275"/>
        <end position="296"/>
    </location>
</feature>
<keyword evidence="2 5" id="KW-0812">Transmembrane</keyword>
<evidence type="ECO:0000256" key="4">
    <source>
        <dbReference type="ARBA" id="ARBA00023136"/>
    </source>
</evidence>
<feature type="transmembrane region" description="Helical" evidence="5">
    <location>
        <begin position="12"/>
        <end position="42"/>
    </location>
</feature>
<keyword evidence="3 5" id="KW-1133">Transmembrane helix</keyword>
<feature type="transmembrane region" description="Helical" evidence="5">
    <location>
        <begin position="331"/>
        <end position="350"/>
    </location>
</feature>
<gene>
    <name evidence="7" type="ORF">C7435_0100</name>
</gene>
<accession>A0A495DL54</accession>
<feature type="transmembrane region" description="Helical" evidence="5">
    <location>
        <begin position="233"/>
        <end position="254"/>
    </location>
</feature>
<feature type="transmembrane region" description="Helical" evidence="5">
    <location>
        <begin position="412"/>
        <end position="432"/>
    </location>
</feature>
<feature type="domain" description="ABC-2 type transporter transmembrane" evidence="6">
    <location>
        <begin position="19"/>
        <end position="434"/>
    </location>
</feature>
<proteinExistence type="predicted"/>
<evidence type="ECO:0000256" key="3">
    <source>
        <dbReference type="ARBA" id="ARBA00022989"/>
    </source>
</evidence>
<evidence type="ECO:0000256" key="5">
    <source>
        <dbReference type="SAM" id="Phobius"/>
    </source>
</evidence>
<name>A0A495DL54_9PROT</name>
<dbReference type="Proteomes" id="UP000273675">
    <property type="component" value="Unassembled WGS sequence"/>
</dbReference>
<feature type="transmembrane region" description="Helical" evidence="5">
    <location>
        <begin position="362"/>
        <end position="381"/>
    </location>
</feature>
<evidence type="ECO:0000256" key="2">
    <source>
        <dbReference type="ARBA" id="ARBA00022692"/>
    </source>
</evidence>